<feature type="region of interest" description="Disordered" evidence="1">
    <location>
        <begin position="1"/>
        <end position="40"/>
    </location>
</feature>
<keyword evidence="3" id="KW-1185">Reference proteome</keyword>
<evidence type="ECO:0000256" key="1">
    <source>
        <dbReference type="SAM" id="MobiDB-lite"/>
    </source>
</evidence>
<dbReference type="InParanoid" id="E2BHX1"/>
<accession>E2BHX1</accession>
<evidence type="ECO:0000313" key="2">
    <source>
        <dbReference type="EMBL" id="EFN84707.1"/>
    </source>
</evidence>
<feature type="compositionally biased region" description="Polar residues" evidence="1">
    <location>
        <begin position="18"/>
        <end position="28"/>
    </location>
</feature>
<sequence>MLVRHRRLGDPPPAPTLSDLNWNLSDPATASPPEKRLERSARLPRLDDLLTKEASWRRHDLMHDSSALWDRLETHRGLSWTLRAAEAIFPRDFRETANQSAISQEVPYKPTTGQRVRAFVEWETRLPAQPPLKRKIRLCSSNLEVCE</sequence>
<protein>
    <submittedName>
        <fullName evidence="2">Uncharacterized protein</fullName>
    </submittedName>
</protein>
<dbReference type="Proteomes" id="UP000008237">
    <property type="component" value="Unassembled WGS sequence"/>
</dbReference>
<dbReference type="AlphaFoldDB" id="E2BHX1"/>
<evidence type="ECO:0000313" key="3">
    <source>
        <dbReference type="Proteomes" id="UP000008237"/>
    </source>
</evidence>
<proteinExistence type="predicted"/>
<dbReference type="EMBL" id="GL448376">
    <property type="protein sequence ID" value="EFN84707.1"/>
    <property type="molecule type" value="Genomic_DNA"/>
</dbReference>
<name>E2BHX1_HARSA</name>
<organism evidence="3">
    <name type="scientific">Harpegnathos saltator</name>
    <name type="common">Jerdon's jumping ant</name>
    <dbReference type="NCBI Taxonomy" id="610380"/>
    <lineage>
        <taxon>Eukaryota</taxon>
        <taxon>Metazoa</taxon>
        <taxon>Ecdysozoa</taxon>
        <taxon>Arthropoda</taxon>
        <taxon>Hexapoda</taxon>
        <taxon>Insecta</taxon>
        <taxon>Pterygota</taxon>
        <taxon>Neoptera</taxon>
        <taxon>Endopterygota</taxon>
        <taxon>Hymenoptera</taxon>
        <taxon>Apocrita</taxon>
        <taxon>Aculeata</taxon>
        <taxon>Formicoidea</taxon>
        <taxon>Formicidae</taxon>
        <taxon>Ponerinae</taxon>
        <taxon>Ponerini</taxon>
        <taxon>Harpegnathos</taxon>
    </lineage>
</organism>
<gene>
    <name evidence="2" type="ORF">EAI_07791</name>
</gene>
<reference evidence="2 3" key="1">
    <citation type="journal article" date="2010" name="Science">
        <title>Genomic comparison of the ants Camponotus floridanus and Harpegnathos saltator.</title>
        <authorList>
            <person name="Bonasio R."/>
            <person name="Zhang G."/>
            <person name="Ye C."/>
            <person name="Mutti N.S."/>
            <person name="Fang X."/>
            <person name="Qin N."/>
            <person name="Donahue G."/>
            <person name="Yang P."/>
            <person name="Li Q."/>
            <person name="Li C."/>
            <person name="Zhang P."/>
            <person name="Huang Z."/>
            <person name="Berger S.L."/>
            <person name="Reinberg D."/>
            <person name="Wang J."/>
            <person name="Liebig J."/>
        </authorList>
    </citation>
    <scope>NUCLEOTIDE SEQUENCE [LARGE SCALE GENOMIC DNA]</scope>
    <source>
        <strain evidence="2 3">R22 G/1</strain>
    </source>
</reference>